<dbReference type="GO" id="GO:0016787">
    <property type="term" value="F:hydrolase activity"/>
    <property type="evidence" value="ECO:0007669"/>
    <property type="project" value="UniProtKB-KW"/>
</dbReference>
<name>A0A9K3DBD0_9EUKA</name>
<evidence type="ECO:0000313" key="2">
    <source>
        <dbReference type="Proteomes" id="UP000265618"/>
    </source>
</evidence>
<dbReference type="InterPro" id="IPR003226">
    <property type="entry name" value="MYG1_exonuclease"/>
</dbReference>
<organism evidence="1 2">
    <name type="scientific">Kipferlia bialata</name>
    <dbReference type="NCBI Taxonomy" id="797122"/>
    <lineage>
        <taxon>Eukaryota</taxon>
        <taxon>Metamonada</taxon>
        <taxon>Carpediemonas-like organisms</taxon>
        <taxon>Kipferlia</taxon>
    </lineage>
</organism>
<keyword evidence="1" id="KW-0378">Hydrolase</keyword>
<protein>
    <submittedName>
        <fullName evidence="1">Metal-dependent protein hydrolase</fullName>
    </submittedName>
</protein>
<comment type="caution">
    <text evidence="1">The sequence shown here is derived from an EMBL/GenBank/DDBJ whole genome shotgun (WGS) entry which is preliminary data.</text>
</comment>
<dbReference type="AlphaFoldDB" id="A0A9K3DBD0"/>
<dbReference type="Proteomes" id="UP000265618">
    <property type="component" value="Unassembled WGS sequence"/>
</dbReference>
<gene>
    <name evidence="1" type="ORF">KIPB_014153</name>
</gene>
<keyword evidence="2" id="KW-1185">Reference proteome</keyword>
<proteinExistence type="predicted"/>
<evidence type="ECO:0000313" key="1">
    <source>
        <dbReference type="EMBL" id="GIQ91075.1"/>
    </source>
</evidence>
<dbReference type="OrthoDB" id="10265310at2759"/>
<feature type="non-terminal residue" evidence="1">
    <location>
        <position position="1"/>
    </location>
</feature>
<dbReference type="Pfam" id="PF03690">
    <property type="entry name" value="MYG1_exonuc"/>
    <property type="match status" value="1"/>
</dbReference>
<accession>A0A9K3DBD0</accession>
<reference evidence="1 2" key="1">
    <citation type="journal article" date="2018" name="PLoS ONE">
        <title>The draft genome of Kipferlia bialata reveals reductive genome evolution in fornicate parasites.</title>
        <authorList>
            <person name="Tanifuji G."/>
            <person name="Takabayashi S."/>
            <person name="Kume K."/>
            <person name="Takagi M."/>
            <person name="Nakayama T."/>
            <person name="Kamikawa R."/>
            <person name="Inagaki Y."/>
            <person name="Hashimoto T."/>
        </authorList>
    </citation>
    <scope>NUCLEOTIDE SEQUENCE [LARGE SCALE GENOMIC DNA]</scope>
    <source>
        <strain evidence="1">NY0173</strain>
    </source>
</reference>
<dbReference type="EMBL" id="BDIP01007110">
    <property type="protein sequence ID" value="GIQ91075.1"/>
    <property type="molecule type" value="Genomic_DNA"/>
</dbReference>
<sequence>VGLYNPCRGKSAEDIEAELGFPGITFVHNSGFLGQGNTLEAGLRLCMVSLGLTDSAPLMQWLETYEAGRVERERERDAAGVAAATSSE</sequence>